<dbReference type="PANTHER" id="PTHR28047:SF5">
    <property type="entry name" value="PROTEIN DCG1"/>
    <property type="match status" value="1"/>
</dbReference>
<dbReference type="Proteomes" id="UP001597227">
    <property type="component" value="Unassembled WGS sequence"/>
</dbReference>
<protein>
    <submittedName>
        <fullName evidence="2">Aspartate/glutamate racemase family protein</fullName>
    </submittedName>
</protein>
<dbReference type="InterPro" id="IPR015942">
    <property type="entry name" value="Asp/Glu/hydantoin_racemase"/>
</dbReference>
<dbReference type="Gene3D" id="3.40.50.12500">
    <property type="match status" value="1"/>
</dbReference>
<proteinExistence type="inferred from homology"/>
<reference evidence="3" key="1">
    <citation type="journal article" date="2019" name="Int. J. Syst. Evol. Microbiol.">
        <title>The Global Catalogue of Microorganisms (GCM) 10K type strain sequencing project: providing services to taxonomists for standard genome sequencing and annotation.</title>
        <authorList>
            <consortium name="The Broad Institute Genomics Platform"/>
            <consortium name="The Broad Institute Genome Sequencing Center for Infectious Disease"/>
            <person name="Wu L."/>
            <person name="Ma J."/>
        </authorList>
    </citation>
    <scope>NUCLEOTIDE SEQUENCE [LARGE SCALE GENOMIC DNA]</scope>
    <source>
        <strain evidence="3">CCUG 15531</strain>
    </source>
</reference>
<gene>
    <name evidence="2" type="ORF">ACFSFW_15765</name>
</gene>
<dbReference type="InterPro" id="IPR052186">
    <property type="entry name" value="Hydantoin_racemase-like"/>
</dbReference>
<organism evidence="2 3">
    <name type="scientific">Fredinandcohnia salidurans</name>
    <dbReference type="NCBI Taxonomy" id="2595041"/>
    <lineage>
        <taxon>Bacteria</taxon>
        <taxon>Bacillati</taxon>
        <taxon>Bacillota</taxon>
        <taxon>Bacilli</taxon>
        <taxon>Bacillales</taxon>
        <taxon>Bacillaceae</taxon>
        <taxon>Fredinandcohnia</taxon>
    </lineage>
</organism>
<dbReference type="EMBL" id="JBHUEK010000025">
    <property type="protein sequence ID" value="MFD1780123.1"/>
    <property type="molecule type" value="Genomic_DNA"/>
</dbReference>
<evidence type="ECO:0000313" key="2">
    <source>
        <dbReference type="EMBL" id="MFD1780123.1"/>
    </source>
</evidence>
<evidence type="ECO:0000313" key="3">
    <source>
        <dbReference type="Proteomes" id="UP001597227"/>
    </source>
</evidence>
<dbReference type="InterPro" id="IPR053714">
    <property type="entry name" value="Iso_Racemase_Enz_sf"/>
</dbReference>
<comment type="caution">
    <text evidence="2">The sequence shown here is derived from an EMBL/GenBank/DDBJ whole genome shotgun (WGS) entry which is preliminary data.</text>
</comment>
<comment type="similarity">
    <text evidence="1">Belongs to the HyuE racemase family.</text>
</comment>
<dbReference type="Pfam" id="PF01177">
    <property type="entry name" value="Asp_Glu_race"/>
    <property type="match status" value="1"/>
</dbReference>
<dbReference type="PANTHER" id="PTHR28047">
    <property type="entry name" value="PROTEIN DCG1"/>
    <property type="match status" value="1"/>
</dbReference>
<dbReference type="RefSeq" id="WP_388039658.1">
    <property type="nucleotide sequence ID" value="NZ_JBHUEK010000025.1"/>
</dbReference>
<name>A0ABW4MQE4_9BACI</name>
<sequence length="240" mass="26264">MVPKRILALGADVIFPEHLRVEREEYLNSLVSPDFKVEVKSIKSGADYLESYYDQCISSPSILSEVIEAEQEGYSAVLLLCMSDPAIDSCREAVDIPVIGTGQASILNAASLGMKFSMITILDDIIPLIDKVIRTSGCDYSSAASVRAINLTIAEMTDNKEKVIEKFVEVGQRAITDDGAHVLIMGCTEMGVGVKERLESELNVPVVEPNAAALMMAIHQVKCNLKHSRKTYPKKKCINV</sequence>
<evidence type="ECO:0000256" key="1">
    <source>
        <dbReference type="ARBA" id="ARBA00038414"/>
    </source>
</evidence>
<keyword evidence="3" id="KW-1185">Reference proteome</keyword>
<accession>A0ABW4MQE4</accession>